<accession>A0A183E716</accession>
<evidence type="ECO:0000313" key="3">
    <source>
        <dbReference type="EMBL" id="VDN28490.1"/>
    </source>
</evidence>
<comment type="similarity">
    <text evidence="1">Belongs to the NAD(P)-dependent epimerase/dehydratase family.</text>
</comment>
<sequence length="227" mass="26179">MCCETFGMPIIILRINNIYGPNQWDVKVVPCFIEVAKNKKKFTVQGTGKQLRSWLYVDDASEAIRQVIEHGKLHEIYNVGTYFEMNVPVEFVSVPDRPYNDQRYLLDYTKINKELGWSPQIPFEEGIRRVVASSLSARKSSQKMRVIIYGGTGWIGQQCCKKMFERNIPFVLAECRIGKNSDEEKMRVVIYGGTGWIGQQCCKKMFERNIPFVLAECRIGKNSDEEV</sequence>
<organism evidence="5">
    <name type="scientific">Gongylonema pulchrum</name>
    <dbReference type="NCBI Taxonomy" id="637853"/>
    <lineage>
        <taxon>Eukaryota</taxon>
        <taxon>Metazoa</taxon>
        <taxon>Ecdysozoa</taxon>
        <taxon>Nematoda</taxon>
        <taxon>Chromadorea</taxon>
        <taxon>Rhabditida</taxon>
        <taxon>Spirurina</taxon>
        <taxon>Spiruromorpha</taxon>
        <taxon>Spiruroidea</taxon>
        <taxon>Gongylonematidae</taxon>
        <taxon>Gongylonema</taxon>
    </lineage>
</organism>
<name>A0A183E716_9BILA</name>
<reference evidence="3 4" key="2">
    <citation type="submission" date="2018-11" db="EMBL/GenBank/DDBJ databases">
        <authorList>
            <consortium name="Pathogen Informatics"/>
        </authorList>
    </citation>
    <scope>NUCLEOTIDE SEQUENCE [LARGE SCALE GENOMIC DNA]</scope>
</reference>
<dbReference type="InterPro" id="IPR001509">
    <property type="entry name" value="Epimerase_deHydtase"/>
</dbReference>
<dbReference type="AlphaFoldDB" id="A0A183E716"/>
<keyword evidence="4" id="KW-1185">Reference proteome</keyword>
<dbReference type="Proteomes" id="UP000271098">
    <property type="component" value="Unassembled WGS sequence"/>
</dbReference>
<dbReference type="WBParaSite" id="GPUH_0001677901-mRNA-1">
    <property type="protein sequence ID" value="GPUH_0001677901-mRNA-1"/>
    <property type="gene ID" value="GPUH_0001677901"/>
</dbReference>
<evidence type="ECO:0000256" key="1">
    <source>
        <dbReference type="ARBA" id="ARBA00007637"/>
    </source>
</evidence>
<evidence type="ECO:0000313" key="5">
    <source>
        <dbReference type="WBParaSite" id="GPUH_0001677901-mRNA-1"/>
    </source>
</evidence>
<dbReference type="InterPro" id="IPR036291">
    <property type="entry name" value="NAD(P)-bd_dom_sf"/>
</dbReference>
<dbReference type="PANTHER" id="PTHR43000">
    <property type="entry name" value="DTDP-D-GLUCOSE 4,6-DEHYDRATASE-RELATED"/>
    <property type="match status" value="1"/>
</dbReference>
<dbReference type="Pfam" id="PF01370">
    <property type="entry name" value="Epimerase"/>
    <property type="match status" value="1"/>
</dbReference>
<feature type="domain" description="NAD-dependent epimerase/dehydratase" evidence="2">
    <location>
        <begin position="4"/>
        <end position="80"/>
    </location>
</feature>
<dbReference type="EMBL" id="UYRT01084195">
    <property type="protein sequence ID" value="VDN28490.1"/>
    <property type="molecule type" value="Genomic_DNA"/>
</dbReference>
<dbReference type="SUPFAM" id="SSF51735">
    <property type="entry name" value="NAD(P)-binding Rossmann-fold domains"/>
    <property type="match status" value="2"/>
</dbReference>
<proteinExistence type="inferred from homology"/>
<dbReference type="Gene3D" id="3.40.50.720">
    <property type="entry name" value="NAD(P)-binding Rossmann-like Domain"/>
    <property type="match status" value="1"/>
</dbReference>
<dbReference type="OrthoDB" id="16464at2759"/>
<gene>
    <name evidence="3" type="ORF">GPUH_LOCUS16758</name>
</gene>
<evidence type="ECO:0000259" key="2">
    <source>
        <dbReference type="Pfam" id="PF01370"/>
    </source>
</evidence>
<reference evidence="5" key="1">
    <citation type="submission" date="2016-06" db="UniProtKB">
        <authorList>
            <consortium name="WormBaseParasite"/>
        </authorList>
    </citation>
    <scope>IDENTIFICATION</scope>
</reference>
<evidence type="ECO:0000313" key="4">
    <source>
        <dbReference type="Proteomes" id="UP000271098"/>
    </source>
</evidence>
<protein>
    <submittedName>
        <fullName evidence="5">Epimerase domain-containing protein</fullName>
    </submittedName>
</protein>